<feature type="domain" description="GH16" evidence="1">
    <location>
        <begin position="1"/>
        <end position="170"/>
    </location>
</feature>
<proteinExistence type="predicted"/>
<comment type="caution">
    <text evidence="2">The sequence shown here is derived from an EMBL/GenBank/DDBJ whole genome shotgun (WGS) entry which is preliminary data.</text>
</comment>
<dbReference type="InterPro" id="IPR013320">
    <property type="entry name" value="ConA-like_dom_sf"/>
</dbReference>
<dbReference type="CDD" id="cd00413">
    <property type="entry name" value="Glyco_hydrolase_16"/>
    <property type="match status" value="1"/>
</dbReference>
<evidence type="ECO:0000259" key="1">
    <source>
        <dbReference type="PROSITE" id="PS51762"/>
    </source>
</evidence>
<keyword evidence="3" id="KW-1185">Reference proteome</keyword>
<evidence type="ECO:0000313" key="2">
    <source>
        <dbReference type="EMBL" id="MFC5061608.1"/>
    </source>
</evidence>
<gene>
    <name evidence="2" type="ORF">ACFPBZ_05285</name>
</gene>
<organism evidence="2 3">
    <name type="scientific">Actinomycetospora atypica</name>
    <dbReference type="NCBI Taxonomy" id="1290095"/>
    <lineage>
        <taxon>Bacteria</taxon>
        <taxon>Bacillati</taxon>
        <taxon>Actinomycetota</taxon>
        <taxon>Actinomycetes</taxon>
        <taxon>Pseudonocardiales</taxon>
        <taxon>Pseudonocardiaceae</taxon>
        <taxon>Actinomycetospora</taxon>
    </lineage>
</organism>
<dbReference type="EMBL" id="JBHSIV010000004">
    <property type="protein sequence ID" value="MFC5061608.1"/>
    <property type="molecule type" value="Genomic_DNA"/>
</dbReference>
<keyword evidence="2" id="KW-0378">Hydrolase</keyword>
<name>A0ABV9YJN8_9PSEU</name>
<dbReference type="Gene3D" id="2.60.120.200">
    <property type="match status" value="1"/>
</dbReference>
<protein>
    <submittedName>
        <fullName evidence="2">Glycoside hydrolase family 16 protein</fullName>
    </submittedName>
</protein>
<dbReference type="SUPFAM" id="SSF49899">
    <property type="entry name" value="Concanavalin A-like lectins/glucanases"/>
    <property type="match status" value="1"/>
</dbReference>
<dbReference type="GO" id="GO:0016787">
    <property type="term" value="F:hydrolase activity"/>
    <property type="evidence" value="ECO:0007669"/>
    <property type="project" value="UniProtKB-KW"/>
</dbReference>
<evidence type="ECO:0000313" key="3">
    <source>
        <dbReference type="Proteomes" id="UP001595947"/>
    </source>
</evidence>
<sequence length="189" mass="20615">MAGGLLTQTGTAATVTAGMLLEGRDARNGRWEVRARADQDPSSRGRPYHVVVALIPVGVPYNSGERDVDFLEGDIGQGSAFFFLHHPPNKQDYAQIPLDIATWHTFAVEITRGHVTWFVDGRPVVTDQRPEAIPSVPLALNIQLDANSDRGMRPGRLQIDWARYYALPSTEVPVPSAPAPVTGDYDPSS</sequence>
<accession>A0ABV9YJN8</accession>
<dbReference type="Proteomes" id="UP001595947">
    <property type="component" value="Unassembled WGS sequence"/>
</dbReference>
<reference evidence="3" key="1">
    <citation type="journal article" date="2019" name="Int. J. Syst. Evol. Microbiol.">
        <title>The Global Catalogue of Microorganisms (GCM) 10K type strain sequencing project: providing services to taxonomists for standard genome sequencing and annotation.</title>
        <authorList>
            <consortium name="The Broad Institute Genomics Platform"/>
            <consortium name="The Broad Institute Genome Sequencing Center for Infectious Disease"/>
            <person name="Wu L."/>
            <person name="Ma J."/>
        </authorList>
    </citation>
    <scope>NUCLEOTIDE SEQUENCE [LARGE SCALE GENOMIC DNA]</scope>
    <source>
        <strain evidence="3">CGMCC 4.7093</strain>
    </source>
</reference>
<dbReference type="PROSITE" id="PS51762">
    <property type="entry name" value="GH16_2"/>
    <property type="match status" value="1"/>
</dbReference>
<dbReference type="Pfam" id="PF00722">
    <property type="entry name" value="Glyco_hydro_16"/>
    <property type="match status" value="1"/>
</dbReference>
<dbReference type="RefSeq" id="WP_378034959.1">
    <property type="nucleotide sequence ID" value="NZ_JBHSIV010000004.1"/>
</dbReference>
<dbReference type="InterPro" id="IPR000757">
    <property type="entry name" value="Beta-glucanase-like"/>
</dbReference>